<dbReference type="InterPro" id="IPR005861">
    <property type="entry name" value="HisP_aminotrans"/>
</dbReference>
<dbReference type="Gene3D" id="3.90.1150.10">
    <property type="entry name" value="Aspartate Aminotransferase, domain 1"/>
    <property type="match status" value="1"/>
</dbReference>
<dbReference type="InterPro" id="IPR024892">
    <property type="entry name" value="ArAT"/>
</dbReference>
<dbReference type="PANTHER" id="PTHR43643:SF3">
    <property type="entry name" value="HISTIDINOL-PHOSPHATE AMINOTRANSFERASE"/>
    <property type="match status" value="1"/>
</dbReference>
<keyword evidence="6" id="KW-0028">Amino-acid biosynthesis</keyword>
<gene>
    <name evidence="6" type="primary">hisC</name>
    <name evidence="8" type="ORF">VT52_021200</name>
</gene>
<dbReference type="SUPFAM" id="SSF53383">
    <property type="entry name" value="PLP-dependent transferases"/>
    <property type="match status" value="1"/>
</dbReference>
<dbReference type="NCBIfam" id="TIGR01141">
    <property type="entry name" value="hisC"/>
    <property type="match status" value="1"/>
</dbReference>
<evidence type="ECO:0000256" key="6">
    <source>
        <dbReference type="HAMAP-Rule" id="MF_01023"/>
    </source>
</evidence>
<feature type="modified residue" description="N6-(pyridoxal phosphate)lysine" evidence="6">
    <location>
        <position position="216"/>
    </location>
</feature>
<evidence type="ECO:0000313" key="8">
    <source>
        <dbReference type="EMBL" id="OIK25545.1"/>
    </source>
</evidence>
<evidence type="ECO:0000256" key="4">
    <source>
        <dbReference type="ARBA" id="ARBA00022679"/>
    </source>
</evidence>
<comment type="pathway">
    <text evidence="6">Amino-acid biosynthesis; L-histidine biosynthesis; L-histidine from 5-phospho-alpha-D-ribose 1-diphosphate: step 7/9.</text>
</comment>
<dbReference type="CDD" id="cd00609">
    <property type="entry name" value="AAT_like"/>
    <property type="match status" value="1"/>
</dbReference>
<keyword evidence="9" id="KW-1185">Reference proteome</keyword>
<dbReference type="InterPro" id="IPR050106">
    <property type="entry name" value="HistidinolP_aminotransfase"/>
</dbReference>
<comment type="subunit">
    <text evidence="2 6">Homodimer.</text>
</comment>
<feature type="domain" description="Aminotransferase class I/classII large" evidence="7">
    <location>
        <begin position="25"/>
        <end position="337"/>
    </location>
</feature>
<dbReference type="InterPro" id="IPR015424">
    <property type="entry name" value="PyrdxlP-dep_Trfase"/>
</dbReference>
<comment type="caution">
    <text evidence="8">The sequence shown here is derived from an EMBL/GenBank/DDBJ whole genome shotgun (WGS) entry which is preliminary data.</text>
</comment>
<evidence type="ECO:0000256" key="2">
    <source>
        <dbReference type="ARBA" id="ARBA00011738"/>
    </source>
</evidence>
<comment type="cofactor">
    <cofactor evidence="1 6">
        <name>pyridoxal 5'-phosphate</name>
        <dbReference type="ChEBI" id="CHEBI:597326"/>
    </cofactor>
</comment>
<dbReference type="InterPro" id="IPR015422">
    <property type="entry name" value="PyrdxlP-dep_Trfase_small"/>
</dbReference>
<protein>
    <recommendedName>
        <fullName evidence="6">Histidinol-phosphate aminotransferase</fullName>
        <ecNumber evidence="6">2.6.1.9</ecNumber>
    </recommendedName>
    <alternativeName>
        <fullName evidence="6">Imidazole acetol-phosphate transaminase</fullName>
    </alternativeName>
</protein>
<evidence type="ECO:0000313" key="9">
    <source>
        <dbReference type="Proteomes" id="UP000034838"/>
    </source>
</evidence>
<dbReference type="InterPro" id="IPR015421">
    <property type="entry name" value="PyrdxlP-dep_Trfase_major"/>
</dbReference>
<dbReference type="NCBIfam" id="NF002878">
    <property type="entry name" value="PRK03321.1"/>
    <property type="match status" value="1"/>
</dbReference>
<keyword evidence="6" id="KW-0368">Histidine biosynthesis</keyword>
<dbReference type="GO" id="GO:0030170">
    <property type="term" value="F:pyridoxal phosphate binding"/>
    <property type="evidence" value="ECO:0007669"/>
    <property type="project" value="InterPro"/>
</dbReference>
<dbReference type="AlphaFoldDB" id="A0A1J4PXR1"/>
<dbReference type="RefSeq" id="WP_071387487.1">
    <property type="nucleotide sequence ID" value="NZ_LBDA02000051.1"/>
</dbReference>
<dbReference type="Proteomes" id="UP000034838">
    <property type="component" value="Unassembled WGS sequence"/>
</dbReference>
<dbReference type="GO" id="GO:0004400">
    <property type="term" value="F:histidinol-phosphate transaminase activity"/>
    <property type="evidence" value="ECO:0007669"/>
    <property type="project" value="UniProtKB-UniRule"/>
</dbReference>
<keyword evidence="5 6" id="KW-0663">Pyridoxal phosphate</keyword>
<dbReference type="HAMAP" id="MF_01023">
    <property type="entry name" value="HisC_aminotrans_2"/>
    <property type="match status" value="1"/>
</dbReference>
<dbReference type="GO" id="GO:0000105">
    <property type="term" value="P:L-histidine biosynthetic process"/>
    <property type="evidence" value="ECO:0007669"/>
    <property type="project" value="UniProtKB-UniRule"/>
</dbReference>
<dbReference type="Pfam" id="PF00155">
    <property type="entry name" value="Aminotran_1_2"/>
    <property type="match status" value="1"/>
</dbReference>
<dbReference type="InterPro" id="IPR004839">
    <property type="entry name" value="Aminotransferase_I/II_large"/>
</dbReference>
<evidence type="ECO:0000259" key="7">
    <source>
        <dbReference type="Pfam" id="PF00155"/>
    </source>
</evidence>
<evidence type="ECO:0000256" key="1">
    <source>
        <dbReference type="ARBA" id="ARBA00001933"/>
    </source>
</evidence>
<proteinExistence type="inferred from homology"/>
<sequence length="355" mass="38029">MGVPTRADLASIPDYIIPGQPPGTILLNSNESSLPPLPSVVEAVTRAAAEGNRYPQWFSEDLVARLADELRVPESSLAIGCGSVSLCQQLVQAYCAAGDEVLCAWRSFEAYPVFARVAGVHARTVPLDAEHRHDLTAMADALSPATRVVFVCNPNNPTGTAVSAREVREFVERVPDDVLVVLDEAYREFVTDPDVLDGVLLTREHENVAVLRTFSKAYGLAGIRVGYCVGAPAVVSAVNKVAVPFAVGRPAQAAAIAALADTEGVGERCRTVAAERERVREALLRAGLRVPASQANFLWLALGYRSGDFAAFCARRGVVVRLFGNEGIRVTVGLRHENDVFLQAAEEFAAITLHG</sequence>
<organism evidence="8 9">
    <name type="scientific">Streptomyces malaysiense</name>
    <dbReference type="NCBI Taxonomy" id="1428626"/>
    <lineage>
        <taxon>Bacteria</taxon>
        <taxon>Bacillati</taxon>
        <taxon>Actinomycetota</taxon>
        <taxon>Actinomycetes</taxon>
        <taxon>Kitasatosporales</taxon>
        <taxon>Streptomycetaceae</taxon>
        <taxon>Streptomyces</taxon>
    </lineage>
</organism>
<comment type="similarity">
    <text evidence="6">Belongs to the class-II pyridoxal-phosphate-dependent aminotransferase family. Histidinol-phosphate aminotransferase subfamily.</text>
</comment>
<dbReference type="PROSITE" id="PS00599">
    <property type="entry name" value="AA_TRANSFER_CLASS_2"/>
    <property type="match status" value="1"/>
</dbReference>
<evidence type="ECO:0000256" key="3">
    <source>
        <dbReference type="ARBA" id="ARBA00022576"/>
    </source>
</evidence>
<dbReference type="InterPro" id="IPR001917">
    <property type="entry name" value="Aminotrans_II_pyridoxalP_BS"/>
</dbReference>
<reference evidence="8" key="1">
    <citation type="submission" date="2016-10" db="EMBL/GenBank/DDBJ databases">
        <title>Genome sequence of Streptomyces malaysiense MUSC 136.</title>
        <authorList>
            <person name="Lee L.-H."/>
            <person name="Ser H.-L."/>
        </authorList>
    </citation>
    <scope>NUCLEOTIDE SEQUENCE [LARGE SCALE GENOMIC DNA]</scope>
    <source>
        <strain evidence="8">MUSC 136</strain>
    </source>
</reference>
<dbReference type="EC" id="2.6.1.9" evidence="6"/>
<evidence type="ECO:0000256" key="5">
    <source>
        <dbReference type="ARBA" id="ARBA00022898"/>
    </source>
</evidence>
<dbReference type="Gene3D" id="3.40.640.10">
    <property type="entry name" value="Type I PLP-dependent aspartate aminotransferase-like (Major domain)"/>
    <property type="match status" value="1"/>
</dbReference>
<dbReference type="EMBL" id="LBDA02000051">
    <property type="protein sequence ID" value="OIK25545.1"/>
    <property type="molecule type" value="Genomic_DNA"/>
</dbReference>
<dbReference type="PANTHER" id="PTHR43643">
    <property type="entry name" value="HISTIDINOL-PHOSPHATE AMINOTRANSFERASE 2"/>
    <property type="match status" value="1"/>
</dbReference>
<keyword evidence="3 6" id="KW-0032">Aminotransferase</keyword>
<keyword evidence="4 6" id="KW-0808">Transferase</keyword>
<dbReference type="OrthoDB" id="9809616at2"/>
<comment type="catalytic activity">
    <reaction evidence="6">
        <text>L-histidinol phosphate + 2-oxoglutarate = 3-(imidazol-4-yl)-2-oxopropyl phosphate + L-glutamate</text>
        <dbReference type="Rhea" id="RHEA:23744"/>
        <dbReference type="ChEBI" id="CHEBI:16810"/>
        <dbReference type="ChEBI" id="CHEBI:29985"/>
        <dbReference type="ChEBI" id="CHEBI:57766"/>
        <dbReference type="ChEBI" id="CHEBI:57980"/>
        <dbReference type="EC" id="2.6.1.9"/>
    </reaction>
</comment>
<name>A0A1J4PXR1_9ACTN</name>
<accession>A0A1J4PXR1</accession>
<dbReference type="UniPathway" id="UPA00031">
    <property type="reaction ID" value="UER00012"/>
</dbReference>